<dbReference type="EMBL" id="GBRH01275090">
    <property type="protein sequence ID" value="JAD22805.1"/>
    <property type="molecule type" value="Transcribed_RNA"/>
</dbReference>
<reference evidence="1" key="1">
    <citation type="submission" date="2014-09" db="EMBL/GenBank/DDBJ databases">
        <authorList>
            <person name="Magalhaes I.L.F."/>
            <person name="Oliveira U."/>
            <person name="Santos F.R."/>
            <person name="Vidigal T.H.D.A."/>
            <person name="Brescovit A.D."/>
            <person name="Santos A.J."/>
        </authorList>
    </citation>
    <scope>NUCLEOTIDE SEQUENCE</scope>
    <source>
        <tissue evidence="1">Shoot tissue taken approximately 20 cm above the soil surface</tissue>
    </source>
</reference>
<dbReference type="AlphaFoldDB" id="A0A0A8YBI2"/>
<name>A0A0A8YBI2_ARUDO</name>
<protein>
    <submittedName>
        <fullName evidence="1">Uncharacterized protein</fullName>
    </submittedName>
</protein>
<sequence length="47" mass="5351">MILCTCFLDHTPLWPFSAQWIAFKKKHTRSCKCDGTKLAHPCLGSKT</sequence>
<reference evidence="1" key="2">
    <citation type="journal article" date="2015" name="Data Brief">
        <title>Shoot transcriptome of the giant reed, Arundo donax.</title>
        <authorList>
            <person name="Barrero R.A."/>
            <person name="Guerrero F.D."/>
            <person name="Moolhuijzen P."/>
            <person name="Goolsby J.A."/>
            <person name="Tidwell J."/>
            <person name="Bellgard S.E."/>
            <person name="Bellgard M.I."/>
        </authorList>
    </citation>
    <scope>NUCLEOTIDE SEQUENCE</scope>
    <source>
        <tissue evidence="1">Shoot tissue taken approximately 20 cm above the soil surface</tissue>
    </source>
</reference>
<evidence type="ECO:0000313" key="1">
    <source>
        <dbReference type="EMBL" id="JAD22805.1"/>
    </source>
</evidence>
<organism evidence="1">
    <name type="scientific">Arundo donax</name>
    <name type="common">Giant reed</name>
    <name type="synonym">Donax arundinaceus</name>
    <dbReference type="NCBI Taxonomy" id="35708"/>
    <lineage>
        <taxon>Eukaryota</taxon>
        <taxon>Viridiplantae</taxon>
        <taxon>Streptophyta</taxon>
        <taxon>Embryophyta</taxon>
        <taxon>Tracheophyta</taxon>
        <taxon>Spermatophyta</taxon>
        <taxon>Magnoliopsida</taxon>
        <taxon>Liliopsida</taxon>
        <taxon>Poales</taxon>
        <taxon>Poaceae</taxon>
        <taxon>PACMAD clade</taxon>
        <taxon>Arundinoideae</taxon>
        <taxon>Arundineae</taxon>
        <taxon>Arundo</taxon>
    </lineage>
</organism>
<accession>A0A0A8YBI2</accession>
<proteinExistence type="predicted"/>